<protein>
    <recommendedName>
        <fullName evidence="5">Elongation factor G-binding protein</fullName>
    </recommendedName>
</protein>
<feature type="domain" description="Elongation factor G-binding protein C-terminal treble-clef zinc-finger" evidence="2">
    <location>
        <begin position="101"/>
        <end position="194"/>
    </location>
</feature>
<evidence type="ECO:0000259" key="2">
    <source>
        <dbReference type="Pfam" id="PF16571"/>
    </source>
</evidence>
<feature type="domain" description="Elongation factor G-binding protein N-terminal" evidence="1">
    <location>
        <begin position="5"/>
        <end position="87"/>
    </location>
</feature>
<dbReference type="Pfam" id="PF16571">
    <property type="entry name" value="FBP_C"/>
    <property type="match status" value="1"/>
</dbReference>
<dbReference type="Proteomes" id="UP000693672">
    <property type="component" value="Unassembled WGS sequence"/>
</dbReference>
<dbReference type="RefSeq" id="WP_218091222.1">
    <property type="nucleotide sequence ID" value="NZ_CAJVAS010000004.1"/>
</dbReference>
<evidence type="ECO:0000259" key="1">
    <source>
        <dbReference type="Pfam" id="PF07299"/>
    </source>
</evidence>
<gene>
    <name evidence="3" type="ORF">PAESOLCIP111_01419</name>
</gene>
<evidence type="ECO:0000313" key="4">
    <source>
        <dbReference type="Proteomes" id="UP000693672"/>
    </source>
</evidence>
<dbReference type="InterPro" id="IPR010841">
    <property type="entry name" value="EF-G-binding_N"/>
</dbReference>
<dbReference type="AlphaFoldDB" id="A0A916NP27"/>
<dbReference type="CDD" id="cd16342">
    <property type="entry name" value="FusC_FusB"/>
    <property type="match status" value="1"/>
</dbReference>
<keyword evidence="4" id="KW-1185">Reference proteome</keyword>
<dbReference type="EMBL" id="CAJVAS010000004">
    <property type="protein sequence ID" value="CAG7611706.1"/>
    <property type="molecule type" value="Genomic_DNA"/>
</dbReference>
<accession>A0A916NP27</accession>
<proteinExistence type="predicted"/>
<dbReference type="Pfam" id="PF07299">
    <property type="entry name" value="EF-G-binding_N"/>
    <property type="match status" value="1"/>
</dbReference>
<evidence type="ECO:0000313" key="3">
    <source>
        <dbReference type="EMBL" id="CAG7611706.1"/>
    </source>
</evidence>
<name>A0A916NP27_9BACL</name>
<evidence type="ECO:0008006" key="5">
    <source>
        <dbReference type="Google" id="ProtNLM"/>
    </source>
</evidence>
<dbReference type="InterPro" id="IPR032330">
    <property type="entry name" value="EF-G-binding_C"/>
</dbReference>
<sequence>MMTPFIRNHQYNLITKQLELLQHARSTVSDQKVVQSVQYSAEAKIIEAFEHLTDEQQHRLGGLSALQKAEHFQAYAHALEPYLIPFPQVTEKQIKKLFHKNKKLTVPDVNAIDYARTTYMGWQDIATGKMFLVYQQNEDVVGIEGKFTPTNKKSTCFICHKQREAALFTAVSKAKPANASPDYYKAVGNYMCLHSEECNRSITDVAALERFVRAVTG</sequence>
<organism evidence="3 4">
    <name type="scientific">Paenibacillus solanacearum</name>
    <dbReference type="NCBI Taxonomy" id="2048548"/>
    <lineage>
        <taxon>Bacteria</taxon>
        <taxon>Bacillati</taxon>
        <taxon>Bacillota</taxon>
        <taxon>Bacilli</taxon>
        <taxon>Bacillales</taxon>
        <taxon>Paenibacillaceae</taxon>
        <taxon>Paenibacillus</taxon>
    </lineage>
</organism>
<comment type="caution">
    <text evidence="3">The sequence shown here is derived from an EMBL/GenBank/DDBJ whole genome shotgun (WGS) entry which is preliminary data.</text>
</comment>
<reference evidence="3" key="1">
    <citation type="submission" date="2021-06" db="EMBL/GenBank/DDBJ databases">
        <authorList>
            <person name="Criscuolo A."/>
        </authorList>
    </citation>
    <scope>NUCLEOTIDE SEQUENCE</scope>
    <source>
        <strain evidence="3">CIP111600</strain>
    </source>
</reference>